<keyword evidence="3" id="KW-0378">Hydrolase</keyword>
<feature type="active site" description="Charge relay system" evidence="6">
    <location>
        <position position="289"/>
    </location>
</feature>
<dbReference type="InterPro" id="IPR001316">
    <property type="entry name" value="Pept_S1A_streptogrisin"/>
</dbReference>
<keyword evidence="4" id="KW-0720">Serine protease</keyword>
<evidence type="ECO:0000256" key="7">
    <source>
        <dbReference type="PIRSR" id="PIRSR001134-2"/>
    </source>
</evidence>
<dbReference type="GO" id="GO:0004252">
    <property type="term" value="F:serine-type endopeptidase activity"/>
    <property type="evidence" value="ECO:0007669"/>
    <property type="project" value="InterPro"/>
</dbReference>
<evidence type="ECO:0000256" key="2">
    <source>
        <dbReference type="ARBA" id="ARBA00022670"/>
    </source>
</evidence>
<sequence length="411" mass="43883">MKSLPARRRRRAMWSLIMSVGLTCALATPAVGSGDQGTSRLSASQQAAAGQLAADQHISTQEAQRRVLRQERLTGVATALRERLGSRFAGAWIDQKHGGRLTVAVTRSTATALVEARSAQAQAPDTTTVVVDRSLRQLDRMSAGLAHRIAAANKGAAHGLQSAVVVQDNKVRLDLPRGKTLTPAQHAVVEWAKRTLGDGLEVSTYAHASEPFYCGGQYSCDPPLRSGLAIYGTNVRCSSAFMAYSGSSYYMMTAGHCAEDSSYWEVPTYSYGYQGVGHVADYTFGYYGDSAIVRVDDPGFWQPRGWVYPSTRITNWDYDYVGQYVCKQGSTTGYTCGQITETNATVSYPGRTLTGMTWSTACDAPGDSGSGVYDGSTAHGILSGGPNSGCGMIHEPISRALADRGVTLLAG</sequence>
<evidence type="ECO:0000256" key="1">
    <source>
        <dbReference type="ARBA" id="ARBA00007664"/>
    </source>
</evidence>
<keyword evidence="8" id="KW-0732">Signal</keyword>
<dbReference type="GeneID" id="93886981"/>
<organism evidence="10 11">
    <name type="scientific">Streptomyces fungicidicus</name>
    <dbReference type="NCBI Taxonomy" id="68203"/>
    <lineage>
        <taxon>Bacteria</taxon>
        <taxon>Bacillati</taxon>
        <taxon>Actinomycetota</taxon>
        <taxon>Actinomycetes</taxon>
        <taxon>Kitasatosporales</taxon>
        <taxon>Streptomycetaceae</taxon>
        <taxon>Streptomyces</taxon>
    </lineage>
</organism>
<dbReference type="InterPro" id="IPR043504">
    <property type="entry name" value="Peptidase_S1_PA_chymotrypsin"/>
</dbReference>
<dbReference type="PRINTS" id="PR00861">
    <property type="entry name" value="ALYTICPTASE"/>
</dbReference>
<dbReference type="Proteomes" id="UP000282170">
    <property type="component" value="Chromosome"/>
</dbReference>
<dbReference type="InterPro" id="IPR001254">
    <property type="entry name" value="Trypsin_dom"/>
</dbReference>
<evidence type="ECO:0000256" key="8">
    <source>
        <dbReference type="SAM" id="SignalP"/>
    </source>
</evidence>
<evidence type="ECO:0000259" key="9">
    <source>
        <dbReference type="Pfam" id="PF00089"/>
    </source>
</evidence>
<dbReference type="InterPro" id="IPR009003">
    <property type="entry name" value="Peptidase_S1_PA"/>
</dbReference>
<comment type="similarity">
    <text evidence="1">Belongs to the peptidase S1 family.</text>
</comment>
<dbReference type="SUPFAM" id="SSF50494">
    <property type="entry name" value="Trypsin-like serine proteases"/>
    <property type="match status" value="1"/>
</dbReference>
<dbReference type="InterPro" id="IPR018114">
    <property type="entry name" value="TRYPSIN_HIS"/>
</dbReference>
<name>A0A494V714_9ACTN</name>
<dbReference type="InterPro" id="IPR035070">
    <property type="entry name" value="Streptogrisin_prodomain"/>
</dbReference>
<keyword evidence="5 7" id="KW-1015">Disulfide bond</keyword>
<dbReference type="CDD" id="cd21112">
    <property type="entry name" value="alphaLP-like"/>
    <property type="match status" value="1"/>
</dbReference>
<evidence type="ECO:0000313" key="10">
    <source>
        <dbReference type="EMBL" id="AYL39154.1"/>
    </source>
</evidence>
<keyword evidence="11" id="KW-1185">Reference proteome</keyword>
<dbReference type="GO" id="GO:0006508">
    <property type="term" value="P:proteolysis"/>
    <property type="evidence" value="ECO:0007669"/>
    <property type="project" value="UniProtKB-KW"/>
</dbReference>
<dbReference type="KEGG" id="sfug:CNQ36_29385"/>
<feature type="disulfide bond" evidence="7">
    <location>
        <begin position="326"/>
        <end position="336"/>
    </location>
</feature>
<dbReference type="EMBL" id="CP023407">
    <property type="protein sequence ID" value="AYL39154.1"/>
    <property type="molecule type" value="Genomic_DNA"/>
</dbReference>
<evidence type="ECO:0000313" key="11">
    <source>
        <dbReference type="Proteomes" id="UP000282170"/>
    </source>
</evidence>
<dbReference type="Pfam" id="PF00089">
    <property type="entry name" value="Trypsin"/>
    <property type="match status" value="1"/>
</dbReference>
<dbReference type="AlphaFoldDB" id="A0A494V714"/>
<keyword evidence="2 10" id="KW-0645">Protease</keyword>
<evidence type="ECO:0000256" key="6">
    <source>
        <dbReference type="PIRSR" id="PIRSR001134-1"/>
    </source>
</evidence>
<protein>
    <submittedName>
        <fullName evidence="10">Protease</fullName>
    </submittedName>
</protein>
<proteinExistence type="inferred from homology"/>
<feature type="active site" description="Charge relay system" evidence="6">
    <location>
        <position position="256"/>
    </location>
</feature>
<evidence type="ECO:0000256" key="4">
    <source>
        <dbReference type="ARBA" id="ARBA00022825"/>
    </source>
</evidence>
<dbReference type="PROSITE" id="PS00134">
    <property type="entry name" value="TRYPSIN_HIS"/>
    <property type="match status" value="1"/>
</dbReference>
<gene>
    <name evidence="10" type="ORF">CNQ36_29385</name>
</gene>
<accession>A0A494V714</accession>
<feature type="chain" id="PRO_5019723180" evidence="8">
    <location>
        <begin position="28"/>
        <end position="411"/>
    </location>
</feature>
<dbReference type="Gene3D" id="3.30.300.50">
    <property type="match status" value="1"/>
</dbReference>
<feature type="active site" description="Charge relay system" evidence="6">
    <location>
        <position position="368"/>
    </location>
</feature>
<feature type="signal peptide" evidence="8">
    <location>
        <begin position="1"/>
        <end position="27"/>
    </location>
</feature>
<feature type="disulfide bond" evidence="7">
    <location>
        <begin position="237"/>
        <end position="257"/>
    </location>
</feature>
<dbReference type="PIRSF" id="PIRSF001134">
    <property type="entry name" value="Streptogrisin"/>
    <property type="match status" value="1"/>
</dbReference>
<dbReference type="RefSeq" id="WP_011030529.1">
    <property type="nucleotide sequence ID" value="NZ_CP023407.1"/>
</dbReference>
<evidence type="ECO:0000256" key="5">
    <source>
        <dbReference type="ARBA" id="ARBA00023157"/>
    </source>
</evidence>
<reference evidence="10 11" key="1">
    <citation type="submission" date="2017-09" db="EMBL/GenBank/DDBJ databases">
        <authorList>
            <person name="Zhang H."/>
            <person name="Hu S."/>
            <person name="Xu J."/>
            <person name="He Z."/>
        </authorList>
    </citation>
    <scope>NUCLEOTIDE SEQUENCE [LARGE SCALE GENOMIC DNA]</scope>
    <source>
        <strain evidence="10 11">TXX3120</strain>
    </source>
</reference>
<dbReference type="Gene3D" id="2.40.10.10">
    <property type="entry name" value="Trypsin-like serine proteases"/>
    <property type="match status" value="2"/>
</dbReference>
<feature type="domain" description="Peptidase S1" evidence="9">
    <location>
        <begin position="248"/>
        <end position="393"/>
    </location>
</feature>
<evidence type="ECO:0000256" key="3">
    <source>
        <dbReference type="ARBA" id="ARBA00022801"/>
    </source>
</evidence>